<dbReference type="EMBL" id="AXZG01000010">
    <property type="protein sequence ID" value="ERT67416.1"/>
    <property type="molecule type" value="Genomic_DNA"/>
</dbReference>
<sequence length="122" mass="13350">MLVNLEWKRCRSIENLDRRNFNLNFAGCKIRVFISLRTLGHLTGDTQNVLIAQVFKIVFIMEHALGNARAITQIDESYAAVVTTTSYPAGEGYGFSDVGGGELAIGMGAKHCIPFIAGTSRL</sequence>
<organism evidence="1 2">
    <name type="scientific">Rothia aeria F0184</name>
    <dbReference type="NCBI Taxonomy" id="888019"/>
    <lineage>
        <taxon>Bacteria</taxon>
        <taxon>Bacillati</taxon>
        <taxon>Actinomycetota</taxon>
        <taxon>Actinomycetes</taxon>
        <taxon>Micrococcales</taxon>
        <taxon>Micrococcaceae</taxon>
        <taxon>Rothia</taxon>
    </lineage>
</organism>
<reference evidence="1 2" key="1">
    <citation type="submission" date="2013-08" db="EMBL/GenBank/DDBJ databases">
        <authorList>
            <person name="Weinstock G."/>
            <person name="Sodergren E."/>
            <person name="Wylie T."/>
            <person name="Fulton L."/>
            <person name="Fulton R."/>
            <person name="Fronick C."/>
            <person name="O'Laughlin M."/>
            <person name="Godfrey J."/>
            <person name="Miner T."/>
            <person name="Herter B."/>
            <person name="Appelbaum E."/>
            <person name="Cordes M."/>
            <person name="Lek S."/>
            <person name="Wollam A."/>
            <person name="Pepin K.H."/>
            <person name="Palsikar V.B."/>
            <person name="Mitreva M."/>
            <person name="Wilson R.K."/>
        </authorList>
    </citation>
    <scope>NUCLEOTIDE SEQUENCE [LARGE SCALE GENOMIC DNA]</scope>
    <source>
        <strain evidence="1 2">F0184</strain>
    </source>
</reference>
<dbReference type="HOGENOM" id="CLU_2327549_0_0_11"/>
<accession>U7V7C4</accession>
<name>U7V7C4_9MICC</name>
<comment type="caution">
    <text evidence="1">The sequence shown here is derived from an EMBL/GenBank/DDBJ whole genome shotgun (WGS) entry which is preliminary data.</text>
</comment>
<evidence type="ECO:0000313" key="1">
    <source>
        <dbReference type="EMBL" id="ERT67416.1"/>
    </source>
</evidence>
<dbReference type="AlphaFoldDB" id="U7V7C4"/>
<evidence type="ECO:0000313" key="2">
    <source>
        <dbReference type="Proteomes" id="UP000017174"/>
    </source>
</evidence>
<gene>
    <name evidence="1" type="ORF">HMPREF0742_00321</name>
</gene>
<dbReference type="Proteomes" id="UP000017174">
    <property type="component" value="Unassembled WGS sequence"/>
</dbReference>
<proteinExistence type="predicted"/>
<protein>
    <submittedName>
        <fullName evidence="1">Uncharacterized protein</fullName>
    </submittedName>
</protein>